<feature type="compositionally biased region" description="Basic and acidic residues" evidence="2">
    <location>
        <begin position="187"/>
        <end position="206"/>
    </location>
</feature>
<dbReference type="Proteomes" id="UP000221165">
    <property type="component" value="Unassembled WGS sequence"/>
</dbReference>
<evidence type="ECO:0000313" key="4">
    <source>
        <dbReference type="Proteomes" id="UP000221165"/>
    </source>
</evidence>
<dbReference type="RefSeq" id="XP_067927335.1">
    <property type="nucleotide sequence ID" value="XM_068060690.1"/>
</dbReference>
<proteinExistence type="inferred from homology"/>
<feature type="region of interest" description="Disordered" evidence="2">
    <location>
        <begin position="1"/>
        <end position="31"/>
    </location>
</feature>
<feature type="compositionally biased region" description="Basic and acidic residues" evidence="2">
    <location>
        <begin position="106"/>
        <end position="123"/>
    </location>
</feature>
<name>A0A2C6LDX7_9APIC</name>
<dbReference type="InterPro" id="IPR009772">
    <property type="entry name" value="CDC123"/>
</dbReference>
<keyword evidence="4" id="KW-1185">Reference proteome</keyword>
<comment type="similarity">
    <text evidence="1">Belongs to the CDC123 family.</text>
</comment>
<accession>A0A2C6LDX7</accession>
<feature type="compositionally biased region" description="Basic and acidic residues" evidence="2">
    <location>
        <begin position="215"/>
        <end position="231"/>
    </location>
</feature>
<evidence type="ECO:0000256" key="1">
    <source>
        <dbReference type="ARBA" id="ARBA00011047"/>
    </source>
</evidence>
<dbReference type="PANTHER" id="PTHR15323">
    <property type="entry name" value="D123 PROTEIN"/>
    <property type="match status" value="1"/>
</dbReference>
<dbReference type="GO" id="GO:0005737">
    <property type="term" value="C:cytoplasm"/>
    <property type="evidence" value="ECO:0007669"/>
    <property type="project" value="TreeGrafter"/>
</dbReference>
<dbReference type="PANTHER" id="PTHR15323:SF6">
    <property type="entry name" value="CELL DIVISION CYCLE PROTEIN 123 HOMOLOG"/>
    <property type="match status" value="1"/>
</dbReference>
<comment type="caution">
    <text evidence="3">The sequence shown here is derived from an EMBL/GenBank/DDBJ whole genome shotgun (WGS) entry which is preliminary data.</text>
</comment>
<protein>
    <submittedName>
        <fullName evidence="3">Cell division cycle protein 123</fullName>
    </submittedName>
</protein>
<evidence type="ECO:0000313" key="3">
    <source>
        <dbReference type="EMBL" id="PHJ25689.1"/>
    </source>
</evidence>
<dbReference type="GeneID" id="94423901"/>
<feature type="region of interest" description="Disordered" evidence="2">
    <location>
        <begin position="654"/>
        <end position="758"/>
    </location>
</feature>
<feature type="compositionally biased region" description="Basic and acidic residues" evidence="2">
    <location>
        <begin position="714"/>
        <end position="731"/>
    </location>
</feature>
<dbReference type="GO" id="GO:0051301">
    <property type="term" value="P:cell division"/>
    <property type="evidence" value="ECO:0007669"/>
    <property type="project" value="UniProtKB-KW"/>
</dbReference>
<organism evidence="3 4">
    <name type="scientific">Cystoisospora suis</name>
    <dbReference type="NCBI Taxonomy" id="483139"/>
    <lineage>
        <taxon>Eukaryota</taxon>
        <taxon>Sar</taxon>
        <taxon>Alveolata</taxon>
        <taxon>Apicomplexa</taxon>
        <taxon>Conoidasida</taxon>
        <taxon>Coccidia</taxon>
        <taxon>Eucoccidiorida</taxon>
        <taxon>Eimeriorina</taxon>
        <taxon>Sarcocystidae</taxon>
        <taxon>Cystoisospora</taxon>
    </lineage>
</organism>
<feature type="compositionally biased region" description="Low complexity" evidence="2">
    <location>
        <begin position="832"/>
        <end position="847"/>
    </location>
</feature>
<keyword evidence="3" id="KW-0132">Cell division</keyword>
<dbReference type="Pfam" id="PF07065">
    <property type="entry name" value="D123"/>
    <property type="match status" value="2"/>
</dbReference>
<reference evidence="3 4" key="1">
    <citation type="journal article" date="2017" name="Int. J. Parasitol.">
        <title>The genome of the protozoan parasite Cystoisospora suis and a reverse vaccinology approach to identify vaccine candidates.</title>
        <authorList>
            <person name="Palmieri N."/>
            <person name="Shrestha A."/>
            <person name="Ruttkowski B."/>
            <person name="Beck T."/>
            <person name="Vogl C."/>
            <person name="Tomley F."/>
            <person name="Blake D.P."/>
            <person name="Joachim A."/>
        </authorList>
    </citation>
    <scope>NUCLEOTIDE SEQUENCE [LARGE SCALE GENOMIC DNA]</scope>
    <source>
        <strain evidence="3 4">Wien I</strain>
    </source>
</reference>
<feature type="region of interest" description="Disordered" evidence="2">
    <location>
        <begin position="1375"/>
        <end position="1395"/>
    </location>
</feature>
<feature type="region of interest" description="Disordered" evidence="2">
    <location>
        <begin position="84"/>
        <end position="160"/>
    </location>
</feature>
<dbReference type="VEuPathDB" id="ToxoDB:CSUI_000456"/>
<feature type="compositionally biased region" description="Low complexity" evidence="2">
    <location>
        <begin position="655"/>
        <end position="675"/>
    </location>
</feature>
<feature type="compositionally biased region" description="Basic and acidic residues" evidence="2">
    <location>
        <begin position="130"/>
        <end position="156"/>
    </location>
</feature>
<feature type="region of interest" description="Disordered" evidence="2">
    <location>
        <begin position="787"/>
        <end position="860"/>
    </location>
</feature>
<keyword evidence="3" id="KW-0131">Cell cycle</keyword>
<dbReference type="EMBL" id="MIGC01000184">
    <property type="protein sequence ID" value="PHJ25689.1"/>
    <property type="molecule type" value="Genomic_DNA"/>
</dbReference>
<evidence type="ECO:0000256" key="2">
    <source>
        <dbReference type="SAM" id="MobiDB-lite"/>
    </source>
</evidence>
<gene>
    <name evidence="3" type="ORF">CSUI_000456</name>
</gene>
<feature type="region of interest" description="Disordered" evidence="2">
    <location>
        <begin position="172"/>
        <end position="257"/>
    </location>
</feature>
<dbReference type="OrthoDB" id="360540at2759"/>
<sequence>MAGNDVSALPPVGVPRPSSPENRSTGPRDLRSCIHPRSSLLFLRELRTHSTEFVVFLDAEKTVRVTPQTVERLHGKVAAEIFTSVGKPTPRARAASHDSGSTGDGDQERERRGSRRYSCERWRTGPTTSEDSRKGGDPRRSRDCSREQAGQRRQLDCSRGTASSIDRYTAISGGGELTCRGRPCRVAGEDTDAKTRGEAEAVERGGHISLSEKGTAPDRERTGEKGSRGDVRGQPSGSVLEEETPAVSTDSPDTKPRIAESFHVSRRQERGSGDRCWCHDVEVMEGTLTIPSGVAGPGESVDERIHEHAAEAAAVLQRGSTDALAVREGLVGRAFMQCHFLFDSTGSCKVWPTGVIDPAEEILKRQRQALVAKRLLDSVPPSVLAKLTAETPPIAAGASDETLPMTGKCLDSCRGGTQTVSSPNVMHLGDKMCVSVPSQVEECDSQGASSVAPRIREPCYDGSLWARFRSVDAANRFLLLLESVPSERQRSGTPGGPSTSQEVPFETLLMQQLLFMLWGPPDATFSTEVLTCRPSIWRPLLGACPQCKGHLTDSQSQDAADRAGERCASPDSCPSAASFATGVSTYPRDSGDPRGITVYPCTCSRFRSCILPLTENEVATYLQEDMLLLPDSELNDSEQDGKARKRLVQYAFTASSEDGGSSDSWDYDPSSTSSSSDEENFTPPSTNSSGAVDLPVSAPRRWLDGRQSSGSVPPEKDSTQHVPKNDEHLLQAEESVSGSNGPVPSPPRSGTDDAAELPVPHVRKRLENDGGTLLEVTRAVEGGADGEELGVRAGASSRRSELSASLSPGLDVVDGSASAPRRHLANIKENCGSSSPGRSGASNSSTSTRKKKTERSLKNAAPVTQFREKIEKAISFLGGSCVPFLNYNCPTDARWMVAGATFANRGFGTTCSTHTNTSMAFACSHAWEVLLLLKSSQKIGDCLNRPLHGCTDLVPCESPGVANKQGGGEPVRSLNELTKERVCKASKKEATTCTVPEAEELDDEQEKKADGCLQKTPSANCTAECHMEQKTEGLAAGGPVDLGTERDAEGGAKFHTAVTYWTRHRIALSLWTRENREAERQPWASFPISSNPGSSTIEVLENRCAPGGESGREHDTQHGAPEQVPVYNELCLVETKRLEEGLEFRCFVAGNRLLGISQRFPQDIFPFLVRKPVLQEDVRRAIVAFFENTIVRPQSEESILGDVNGFRGDAQLVTSAMRQKNFLRRYVFDVYLQRKKTAKERADGFKCWVLNVLPWGGATDSLLFTWDELRRIAYTPGTHAATCHPQRGTAHGFERTETTARDEGSCEQAKLIPELRIVETQDQTHAGVREGALQLPKELLDIAAAGSLRGSNDSLERLLSDLQAAHADILSLQKSRPAKQGQADLGTVTEGRSTS</sequence>